<dbReference type="InterPro" id="IPR029057">
    <property type="entry name" value="PRTase-like"/>
</dbReference>
<sequence>MKNIIMDEIAIKRAISRISNEILEKSKGPEDLILLGIVSRGEDIADRISSKILEIESIKVPVYAINPINFRDDRENSRELDLNIDMNGKTVILVDDVIYTGRTVRAALDAILSIGRPKAIRLVSLVDRGHRELPIRPDFVGKNLPTAKREKVVVELSEVDGQDKVYIES</sequence>
<keyword evidence="3 5" id="KW-0805">Transcription regulation</keyword>
<name>A0A1W1UR24_PEPAS</name>
<organism evidence="7 8">
    <name type="scientific">Peptoniphilus asaccharolyticus DSM 20463</name>
    <dbReference type="NCBI Taxonomy" id="573058"/>
    <lineage>
        <taxon>Bacteria</taxon>
        <taxon>Bacillati</taxon>
        <taxon>Bacillota</taxon>
        <taxon>Tissierellia</taxon>
        <taxon>Tissierellales</taxon>
        <taxon>Peptoniphilaceae</taxon>
        <taxon>Peptoniphilus</taxon>
    </lineage>
</organism>
<feature type="domain" description="Phosphoribosyltransferase" evidence="6">
    <location>
        <begin position="9"/>
        <end position="144"/>
    </location>
</feature>
<protein>
    <recommendedName>
        <fullName evidence="5">Bifunctional protein PyrR</fullName>
    </recommendedName>
    <domain>
        <recommendedName>
            <fullName evidence="5">Pyrimidine operon regulatory protein</fullName>
        </recommendedName>
    </domain>
    <domain>
        <recommendedName>
            <fullName evidence="5">Uracil phosphoribosyltransferase</fullName>
            <shortName evidence="5">UPRTase</shortName>
            <ecNumber evidence="5">2.4.2.9</ecNumber>
        </recommendedName>
    </domain>
</protein>
<comment type="catalytic activity">
    <reaction evidence="5">
        <text>UMP + diphosphate = 5-phospho-alpha-D-ribose 1-diphosphate + uracil</text>
        <dbReference type="Rhea" id="RHEA:13017"/>
        <dbReference type="ChEBI" id="CHEBI:17568"/>
        <dbReference type="ChEBI" id="CHEBI:33019"/>
        <dbReference type="ChEBI" id="CHEBI:57865"/>
        <dbReference type="ChEBI" id="CHEBI:58017"/>
        <dbReference type="EC" id="2.4.2.9"/>
    </reaction>
</comment>
<dbReference type="InterPro" id="IPR023050">
    <property type="entry name" value="PyrR"/>
</dbReference>
<keyword evidence="5" id="KW-0694">RNA-binding</keyword>
<dbReference type="CDD" id="cd06223">
    <property type="entry name" value="PRTases_typeI"/>
    <property type="match status" value="1"/>
</dbReference>
<comment type="function">
    <text evidence="5">Regulates transcriptional attenuation of the pyrimidine nucleotide (pyr) operon by binding in a uridine-dependent manner to specific sites on pyr mRNA. This disrupts an antiterminator hairpin in the RNA and favors formation of a downstream transcription terminator, leading to a reduced expression of downstream genes.</text>
</comment>
<dbReference type="Gene3D" id="3.40.50.2020">
    <property type="match status" value="1"/>
</dbReference>
<evidence type="ECO:0000313" key="7">
    <source>
        <dbReference type="EMBL" id="SMB83520.1"/>
    </source>
</evidence>
<dbReference type="EC" id="2.4.2.9" evidence="5"/>
<keyword evidence="5 7" id="KW-0808">Transferase</keyword>
<dbReference type="Pfam" id="PF00156">
    <property type="entry name" value="Pribosyltran"/>
    <property type="match status" value="1"/>
</dbReference>
<dbReference type="SUPFAM" id="SSF53271">
    <property type="entry name" value="PRTase-like"/>
    <property type="match status" value="1"/>
</dbReference>
<comment type="similarity">
    <text evidence="1 5">Belongs to the purine/pyrimidine phosphoribosyltransferase family. PyrR subfamily.</text>
</comment>
<keyword evidence="5 7" id="KW-0328">Glycosyltransferase</keyword>
<dbReference type="InterPro" id="IPR050137">
    <property type="entry name" value="PyrR_bifunctional"/>
</dbReference>
<dbReference type="Proteomes" id="UP000192368">
    <property type="component" value="Unassembled WGS sequence"/>
</dbReference>
<dbReference type="GO" id="GO:0003723">
    <property type="term" value="F:RNA binding"/>
    <property type="evidence" value="ECO:0007669"/>
    <property type="project" value="UniProtKB-UniRule"/>
</dbReference>
<dbReference type="AlphaFoldDB" id="A0A1W1UR24"/>
<dbReference type="EMBL" id="FWWR01000009">
    <property type="protein sequence ID" value="SMB83520.1"/>
    <property type="molecule type" value="Genomic_DNA"/>
</dbReference>
<dbReference type="PANTHER" id="PTHR11608">
    <property type="entry name" value="BIFUNCTIONAL PROTEIN PYRR"/>
    <property type="match status" value="1"/>
</dbReference>
<proteinExistence type="inferred from homology"/>
<evidence type="ECO:0000259" key="6">
    <source>
        <dbReference type="Pfam" id="PF00156"/>
    </source>
</evidence>
<evidence type="ECO:0000256" key="3">
    <source>
        <dbReference type="ARBA" id="ARBA00023015"/>
    </source>
</evidence>
<evidence type="ECO:0000256" key="5">
    <source>
        <dbReference type="HAMAP-Rule" id="MF_01219"/>
    </source>
</evidence>
<keyword evidence="4 5" id="KW-0804">Transcription</keyword>
<gene>
    <name evidence="5" type="primary">pyrR</name>
    <name evidence="7" type="ORF">SAMN00017477_0573</name>
</gene>
<dbReference type="NCBIfam" id="NF003549">
    <property type="entry name" value="PRK05205.1-5"/>
    <property type="match status" value="1"/>
</dbReference>
<dbReference type="RefSeq" id="WP_084230239.1">
    <property type="nucleotide sequence ID" value="NZ_FWWR01000009.1"/>
</dbReference>
<evidence type="ECO:0000256" key="4">
    <source>
        <dbReference type="ARBA" id="ARBA00023163"/>
    </source>
</evidence>
<evidence type="ECO:0000256" key="1">
    <source>
        <dbReference type="ARBA" id="ARBA00005565"/>
    </source>
</evidence>
<dbReference type="PANTHER" id="PTHR11608:SF0">
    <property type="entry name" value="BIFUNCTIONAL PROTEIN PYRR"/>
    <property type="match status" value="1"/>
</dbReference>
<dbReference type="GO" id="GO:0006353">
    <property type="term" value="P:DNA-templated transcription termination"/>
    <property type="evidence" value="ECO:0007669"/>
    <property type="project" value="UniProtKB-UniRule"/>
</dbReference>
<comment type="function">
    <text evidence="5">Also displays a weak uracil phosphoribosyltransferase activity which is not physiologically significant.</text>
</comment>
<dbReference type="FunFam" id="3.40.50.2020:FF:000020">
    <property type="entry name" value="Bifunctional protein PyrR"/>
    <property type="match status" value="1"/>
</dbReference>
<dbReference type="HAMAP" id="MF_01219">
    <property type="entry name" value="PyrR"/>
    <property type="match status" value="1"/>
</dbReference>
<dbReference type="OrthoDB" id="9802227at2"/>
<feature type="short sequence motif" description="PRPP-binding" evidence="5">
    <location>
        <begin position="91"/>
        <end position="103"/>
    </location>
</feature>
<dbReference type="InterPro" id="IPR000836">
    <property type="entry name" value="PRTase_dom"/>
</dbReference>
<evidence type="ECO:0000256" key="2">
    <source>
        <dbReference type="ARBA" id="ARBA00022472"/>
    </source>
</evidence>
<keyword evidence="2 5" id="KW-0806">Transcription termination</keyword>
<evidence type="ECO:0000313" key="8">
    <source>
        <dbReference type="Proteomes" id="UP000192368"/>
    </source>
</evidence>
<comment type="subunit">
    <text evidence="5">Homodimer and homohexamer; in equilibrium.</text>
</comment>
<keyword evidence="8" id="KW-1185">Reference proteome</keyword>
<reference evidence="8" key="1">
    <citation type="submission" date="2017-04" db="EMBL/GenBank/DDBJ databases">
        <authorList>
            <person name="Varghese N."/>
            <person name="Submissions S."/>
        </authorList>
    </citation>
    <scope>NUCLEOTIDE SEQUENCE [LARGE SCALE GENOMIC DNA]</scope>
    <source>
        <strain evidence="8">DSM 20463</strain>
    </source>
</reference>
<accession>A0A1W1UR24</accession>
<dbReference type="STRING" id="573058.SAMN00017477_0573"/>
<dbReference type="GO" id="GO:0004845">
    <property type="term" value="F:uracil phosphoribosyltransferase activity"/>
    <property type="evidence" value="ECO:0007669"/>
    <property type="project" value="UniProtKB-UniRule"/>
</dbReference>